<dbReference type="HAMAP" id="MF_01281">
    <property type="entry name" value="MTA_SAH_deamin"/>
    <property type="match status" value="1"/>
</dbReference>
<comment type="similarity">
    <text evidence="4">Belongs to the metallo-dependent hydrolases superfamily. MTA/SAH deaminase family.</text>
</comment>
<dbReference type="SUPFAM" id="SSF51338">
    <property type="entry name" value="Composite domain of metallo-dependent hydrolases"/>
    <property type="match status" value="1"/>
</dbReference>
<dbReference type="CDD" id="cd01298">
    <property type="entry name" value="ATZ_TRZ_like"/>
    <property type="match status" value="1"/>
</dbReference>
<feature type="binding site" evidence="4">
    <location>
        <position position="97"/>
    </location>
    <ligand>
        <name>substrate</name>
    </ligand>
</feature>
<evidence type="ECO:0000313" key="7">
    <source>
        <dbReference type="Proteomes" id="UP000617951"/>
    </source>
</evidence>
<dbReference type="Pfam" id="PF01979">
    <property type="entry name" value="Amidohydro_1"/>
    <property type="match status" value="1"/>
</dbReference>
<evidence type="ECO:0000256" key="1">
    <source>
        <dbReference type="ARBA" id="ARBA00022723"/>
    </source>
</evidence>
<evidence type="ECO:0000313" key="6">
    <source>
        <dbReference type="EMBL" id="MBC8537377.1"/>
    </source>
</evidence>
<evidence type="ECO:0000256" key="3">
    <source>
        <dbReference type="ARBA" id="ARBA00022833"/>
    </source>
</evidence>
<dbReference type="GO" id="GO:0050270">
    <property type="term" value="F:S-adenosylhomocysteine deaminase activity"/>
    <property type="evidence" value="ECO:0007669"/>
    <property type="project" value="UniProtKB-UniRule"/>
</dbReference>
<dbReference type="InterPro" id="IPR011059">
    <property type="entry name" value="Metal-dep_hydrolase_composite"/>
</dbReference>
<evidence type="ECO:0000256" key="4">
    <source>
        <dbReference type="HAMAP-Rule" id="MF_01281"/>
    </source>
</evidence>
<comment type="cofactor">
    <cofactor evidence="4">
        <name>Zn(2+)</name>
        <dbReference type="ChEBI" id="CHEBI:29105"/>
    </cofactor>
    <text evidence="4">Binds 1 zinc ion per subunit.</text>
</comment>
<dbReference type="InterPro" id="IPR050287">
    <property type="entry name" value="MTA/SAH_deaminase"/>
</dbReference>
<feature type="domain" description="Amidohydrolase-related" evidence="5">
    <location>
        <begin position="59"/>
        <end position="405"/>
    </location>
</feature>
<feature type="binding site" evidence="4">
    <location>
        <position position="70"/>
    </location>
    <ligand>
        <name>Zn(2+)</name>
        <dbReference type="ChEBI" id="CHEBI:29105"/>
    </ligand>
</feature>
<dbReference type="GO" id="GO:0090614">
    <property type="term" value="F:5'-methylthioadenosine deaminase activity"/>
    <property type="evidence" value="ECO:0007669"/>
    <property type="project" value="UniProtKB-UniRule"/>
</dbReference>
<dbReference type="InterPro" id="IPR023512">
    <property type="entry name" value="Deaminase_MtaD/DadD"/>
</dbReference>
<keyword evidence="3 4" id="KW-0862">Zinc</keyword>
<dbReference type="InterPro" id="IPR006680">
    <property type="entry name" value="Amidohydro-rel"/>
</dbReference>
<comment type="caution">
    <text evidence="6">The sequence shown here is derived from an EMBL/GenBank/DDBJ whole genome shotgun (WGS) entry which is preliminary data.</text>
</comment>
<evidence type="ECO:0000256" key="2">
    <source>
        <dbReference type="ARBA" id="ARBA00022801"/>
    </source>
</evidence>
<dbReference type="PANTHER" id="PTHR43794">
    <property type="entry name" value="AMINOHYDROLASE SSNA-RELATED"/>
    <property type="match status" value="1"/>
</dbReference>
<comment type="catalytic activity">
    <reaction evidence="4">
        <text>S-methyl-5'-thioadenosine + H2O + H(+) = S-methyl-5'-thioinosine + NH4(+)</text>
        <dbReference type="Rhea" id="RHEA:25025"/>
        <dbReference type="ChEBI" id="CHEBI:15377"/>
        <dbReference type="ChEBI" id="CHEBI:15378"/>
        <dbReference type="ChEBI" id="CHEBI:17509"/>
        <dbReference type="ChEBI" id="CHEBI:28938"/>
        <dbReference type="ChEBI" id="CHEBI:48595"/>
        <dbReference type="EC" id="3.5.4.31"/>
    </reaction>
</comment>
<dbReference type="Gene3D" id="3.20.20.140">
    <property type="entry name" value="Metal-dependent hydrolases"/>
    <property type="match status" value="1"/>
</dbReference>
<feature type="binding site" evidence="4">
    <location>
        <position position="188"/>
    </location>
    <ligand>
        <name>substrate</name>
    </ligand>
</feature>
<feature type="binding site" evidence="4">
    <location>
        <position position="304"/>
    </location>
    <ligand>
        <name>substrate</name>
    </ligand>
</feature>
<sequence length="433" mass="47569">MMQPLKRTILIKNAVIYTLNAKDEVVRGNILVQGNRIAYVGEELPQIQAEREIDAEGNLVFPGFSNGHTHLPMMLLRGAGEDLPLMDWLTQKIFPLEDKLSDELAYLGSMLGIIEMVKTGTTSLADMYFFCDGIAAAIQESGIRANLSRCVSGQTMEEAKGRINDALRIYDTYHGAAEGRLEVGFSVHGEYTTGTEVIRKVCALARERDAVLQIHISETENEHEECKKRHGGKTPLGILESLGGLEGRVIAAHGVYIDDEDMERIAGRDVTVVTCPKSNLKLGSGIARVQEMLSRGVSVALGTDGAASNNTLDLMDEMRYMALLQKGMTRDPGVMDIRQCLRIAMQNGARGMGIEAGEIAPGMLADLILVNTKSSRFYPRQNAEAHVLYSACSQDISMTMIDGRIAYENGKIQFCDEARVLADFARAAEKLYR</sequence>
<dbReference type="EMBL" id="JACRSS010000001">
    <property type="protein sequence ID" value="MBC8537377.1"/>
    <property type="molecule type" value="Genomic_DNA"/>
</dbReference>
<name>A0A926HRG4_9FIRM</name>
<proteinExistence type="inferred from homology"/>
<feature type="binding site" evidence="4">
    <location>
        <position position="218"/>
    </location>
    <ligand>
        <name>substrate</name>
    </ligand>
</feature>
<keyword evidence="7" id="KW-1185">Reference proteome</keyword>
<protein>
    <recommendedName>
        <fullName evidence="4">5-methylthioadenosine/S-adenosylhomocysteine deaminase</fullName>
        <shortName evidence="4">MTA/SAH deaminase</shortName>
        <ecNumber evidence="4">3.5.4.28</ecNumber>
        <ecNumber evidence="4">3.5.4.31</ecNumber>
    </recommendedName>
</protein>
<feature type="binding site" evidence="4">
    <location>
        <position position="68"/>
    </location>
    <ligand>
        <name>Zn(2+)</name>
        <dbReference type="ChEBI" id="CHEBI:29105"/>
    </ligand>
</feature>
<dbReference type="GO" id="GO:0046872">
    <property type="term" value="F:metal ion binding"/>
    <property type="evidence" value="ECO:0007669"/>
    <property type="project" value="UniProtKB-KW"/>
</dbReference>
<comment type="function">
    <text evidence="4">Catalyzes the deamination of 5-methylthioadenosine and S-adenosyl-L-homocysteine into 5-methylthioinosine and S-inosyl-L-homocysteine, respectively. Is also able to deaminate adenosine.</text>
</comment>
<feature type="binding site" evidence="4">
    <location>
        <position position="215"/>
    </location>
    <ligand>
        <name>Zn(2+)</name>
        <dbReference type="ChEBI" id="CHEBI:29105"/>
    </ligand>
</feature>
<reference evidence="6" key="1">
    <citation type="submission" date="2020-08" db="EMBL/GenBank/DDBJ databases">
        <title>Genome public.</title>
        <authorList>
            <person name="Liu C."/>
            <person name="Sun Q."/>
        </authorList>
    </citation>
    <scope>NUCLEOTIDE SEQUENCE</scope>
    <source>
        <strain evidence="6">NSJ-63</strain>
    </source>
</reference>
<comment type="caution">
    <text evidence="4">Lacks conserved residue(s) required for the propagation of feature annotation.</text>
</comment>
<dbReference type="AlphaFoldDB" id="A0A926HRG4"/>
<dbReference type="RefSeq" id="WP_249279305.1">
    <property type="nucleotide sequence ID" value="NZ_JACRSS010000001.1"/>
</dbReference>
<dbReference type="Gene3D" id="2.30.40.10">
    <property type="entry name" value="Urease, subunit C, domain 1"/>
    <property type="match status" value="1"/>
</dbReference>
<feature type="binding site" evidence="4">
    <location>
        <position position="304"/>
    </location>
    <ligand>
        <name>Zn(2+)</name>
        <dbReference type="ChEBI" id="CHEBI:29105"/>
    </ligand>
</feature>
<dbReference type="InterPro" id="IPR032466">
    <property type="entry name" value="Metal_Hydrolase"/>
</dbReference>
<feature type="binding site" evidence="4">
    <location>
        <position position="149"/>
    </location>
    <ligand>
        <name>substrate</name>
    </ligand>
</feature>
<keyword evidence="2 4" id="KW-0378">Hydrolase</keyword>
<gene>
    <name evidence="4" type="primary">mtaD</name>
    <name evidence="6" type="ORF">H8693_00310</name>
</gene>
<dbReference type="EC" id="3.5.4.28" evidence="4"/>
<dbReference type="SUPFAM" id="SSF51556">
    <property type="entry name" value="Metallo-dependent hydrolases"/>
    <property type="match status" value="1"/>
</dbReference>
<dbReference type="Proteomes" id="UP000617951">
    <property type="component" value="Unassembled WGS sequence"/>
</dbReference>
<evidence type="ECO:0000259" key="5">
    <source>
        <dbReference type="Pfam" id="PF01979"/>
    </source>
</evidence>
<accession>A0A926HRG4</accession>
<organism evidence="6 7">
    <name type="scientific">Guopingia tenuis</name>
    <dbReference type="NCBI Taxonomy" id="2763656"/>
    <lineage>
        <taxon>Bacteria</taxon>
        <taxon>Bacillati</taxon>
        <taxon>Bacillota</taxon>
        <taxon>Clostridia</taxon>
        <taxon>Christensenellales</taxon>
        <taxon>Christensenellaceae</taxon>
        <taxon>Guopingia</taxon>
    </lineage>
</organism>
<comment type="catalytic activity">
    <reaction evidence="4">
        <text>S-adenosyl-L-homocysteine + H2O + H(+) = S-inosyl-L-homocysteine + NH4(+)</text>
        <dbReference type="Rhea" id="RHEA:20716"/>
        <dbReference type="ChEBI" id="CHEBI:15377"/>
        <dbReference type="ChEBI" id="CHEBI:15378"/>
        <dbReference type="ChEBI" id="CHEBI:28938"/>
        <dbReference type="ChEBI" id="CHEBI:57856"/>
        <dbReference type="ChEBI" id="CHEBI:57985"/>
        <dbReference type="EC" id="3.5.4.28"/>
    </reaction>
</comment>
<dbReference type="PANTHER" id="PTHR43794:SF11">
    <property type="entry name" value="AMIDOHYDROLASE-RELATED DOMAIN-CONTAINING PROTEIN"/>
    <property type="match status" value="1"/>
</dbReference>
<dbReference type="FunFam" id="3.20.20.140:FF:000014">
    <property type="entry name" value="5-methylthioadenosine/S-adenosylhomocysteine deaminase"/>
    <property type="match status" value="1"/>
</dbReference>
<keyword evidence="1 4" id="KW-0479">Metal-binding</keyword>
<dbReference type="EC" id="3.5.4.31" evidence="4"/>